<feature type="binding site" evidence="7">
    <location>
        <position position="101"/>
    </location>
    <ligand>
        <name>S-adenosyl-L-methionine</name>
        <dbReference type="ChEBI" id="CHEBI:59789"/>
    </ligand>
</feature>
<comment type="catalytic activity">
    <reaction evidence="1 7">
        <text>guanosine(46) in tRNA + S-adenosyl-L-methionine = N(7)-methylguanosine(46) in tRNA + S-adenosyl-L-homocysteine</text>
        <dbReference type="Rhea" id="RHEA:42708"/>
        <dbReference type="Rhea" id="RHEA-COMP:10188"/>
        <dbReference type="Rhea" id="RHEA-COMP:10189"/>
        <dbReference type="ChEBI" id="CHEBI:57856"/>
        <dbReference type="ChEBI" id="CHEBI:59789"/>
        <dbReference type="ChEBI" id="CHEBI:74269"/>
        <dbReference type="ChEBI" id="CHEBI:74480"/>
        <dbReference type="EC" id="2.1.1.33"/>
    </reaction>
</comment>
<dbReference type="Proteomes" id="UP000280586">
    <property type="component" value="Chromosome"/>
</dbReference>
<keyword evidence="11" id="KW-1185">Reference proteome</keyword>
<comment type="function">
    <text evidence="2 7">Catalyzes the formation of N(7)-methylguanine at position 46 (m7G46) in tRNA.</text>
</comment>
<dbReference type="PROSITE" id="PS51625">
    <property type="entry name" value="SAM_MT_TRMB"/>
    <property type="match status" value="1"/>
</dbReference>
<gene>
    <name evidence="7 9" type="primary">trmB</name>
    <name evidence="8" type="ORF">CP523_13370</name>
    <name evidence="9" type="ORF">NH397_05765</name>
</gene>
<dbReference type="GeneID" id="303561676"/>
<proteinExistence type="inferred from homology"/>
<evidence type="ECO:0000313" key="9">
    <source>
        <dbReference type="EMBL" id="USS01934.1"/>
    </source>
</evidence>
<dbReference type="PANTHER" id="PTHR23417:SF14">
    <property type="entry name" value="PENTACOTRIPEPTIDE-REPEAT REGION OF PRORP DOMAIN-CONTAINING PROTEIN"/>
    <property type="match status" value="1"/>
</dbReference>
<feature type="binding site" evidence="7">
    <location>
        <position position="160"/>
    </location>
    <ligand>
        <name>substrate</name>
    </ligand>
</feature>
<dbReference type="RefSeq" id="WP_066677521.1">
    <property type="nucleotide sequence ID" value="NZ_CABMIZ010000028.1"/>
</dbReference>
<dbReference type="EMBL" id="CP099799">
    <property type="protein sequence ID" value="USS01934.1"/>
    <property type="molecule type" value="Genomic_DNA"/>
</dbReference>
<keyword evidence="4 7" id="KW-0808">Transferase</keyword>
<evidence type="ECO:0000256" key="4">
    <source>
        <dbReference type="ARBA" id="ARBA00022679"/>
    </source>
</evidence>
<dbReference type="KEGG" id="csep:CP523_13370"/>
<accession>A0A9N7PK03</accession>
<dbReference type="Proteomes" id="UP001055437">
    <property type="component" value="Chromosome"/>
</dbReference>
<sequence>MRLRKKPWARPELESCPFFIINPSENRGKWKEIFGNNKPIYLELGCGKGTFIAVHGSENKDINYIAIDIKDEVLVLAKRNIEKAYSEKNEELDNIKLMAQEILIIDKILDSKDEISRIYINFCNPWPKDRHKKRRLTHTRQLEHYKTFLKDNGEIYFKTDDDELFDESLEYFKESGFNIEYITYDLHNSDFEGNVETEHEKMFTEMGIKTKFLIAKLA</sequence>
<comment type="similarity">
    <text evidence="7">Belongs to the class I-like SAM-binding methyltransferase superfamily. TrmB family.</text>
</comment>
<dbReference type="HAMAP" id="MF_01057">
    <property type="entry name" value="tRNA_methyltr_TrmB"/>
    <property type="match status" value="1"/>
</dbReference>
<keyword evidence="6 7" id="KW-0819">tRNA processing</keyword>
<dbReference type="PANTHER" id="PTHR23417">
    <property type="entry name" value="3-DEOXY-D-MANNO-OCTULOSONIC-ACID TRANSFERASE/TRNA GUANINE-N 7 - -METHYLTRANSFERASE"/>
    <property type="match status" value="1"/>
</dbReference>
<dbReference type="Pfam" id="PF02390">
    <property type="entry name" value="Methyltransf_4"/>
    <property type="match status" value="1"/>
</dbReference>
<dbReference type="SUPFAM" id="SSF53335">
    <property type="entry name" value="S-adenosyl-L-methionine-dependent methyltransferases"/>
    <property type="match status" value="1"/>
</dbReference>
<name>A0A9N7PK03_CLOSE</name>
<dbReference type="EMBL" id="CP023671">
    <property type="protein sequence ID" value="AYE35336.1"/>
    <property type="molecule type" value="Genomic_DNA"/>
</dbReference>
<dbReference type="GO" id="GO:0008176">
    <property type="term" value="F:tRNA (guanine(46)-N7)-methyltransferase activity"/>
    <property type="evidence" value="ECO:0007669"/>
    <property type="project" value="UniProtKB-UniRule"/>
</dbReference>
<dbReference type="InterPro" id="IPR055361">
    <property type="entry name" value="tRNA_methyltr_TrmB_bact"/>
</dbReference>
<reference evidence="9" key="2">
    <citation type="submission" date="2022-06" db="EMBL/GenBank/DDBJ databases">
        <authorList>
            <person name="Holder M.E."/>
            <person name="Ajami N.J."/>
            <person name="Petrosino J.F."/>
        </authorList>
    </citation>
    <scope>NUCLEOTIDE SEQUENCE</scope>
    <source>
        <strain evidence="9">RMA 8861</strain>
    </source>
</reference>
<feature type="binding site" evidence="7">
    <location>
        <position position="43"/>
    </location>
    <ligand>
        <name>S-adenosyl-L-methionine</name>
        <dbReference type="ChEBI" id="CHEBI:59789"/>
    </ligand>
</feature>
<evidence type="ECO:0000256" key="1">
    <source>
        <dbReference type="ARBA" id="ARBA00000142"/>
    </source>
</evidence>
<feature type="binding site" evidence="7">
    <location>
        <position position="128"/>
    </location>
    <ligand>
        <name>substrate</name>
    </ligand>
</feature>
<comment type="caution">
    <text evidence="7">Lacks conserved residue(s) required for the propagation of feature annotation.</text>
</comment>
<evidence type="ECO:0000256" key="5">
    <source>
        <dbReference type="ARBA" id="ARBA00022691"/>
    </source>
</evidence>
<feature type="binding site" evidence="7">
    <location>
        <position position="68"/>
    </location>
    <ligand>
        <name>S-adenosyl-L-methionine</name>
        <dbReference type="ChEBI" id="CHEBI:59789"/>
    </ligand>
</feature>
<dbReference type="NCBIfam" id="TIGR00091">
    <property type="entry name" value="tRNA (guanosine(46)-N7)-methyltransferase TrmB"/>
    <property type="match status" value="1"/>
</dbReference>
<dbReference type="AlphaFoldDB" id="A0A9N7PK03"/>
<dbReference type="EC" id="2.1.1.33" evidence="7"/>
<dbReference type="GO" id="GO:0043527">
    <property type="term" value="C:tRNA methyltransferase complex"/>
    <property type="evidence" value="ECO:0007669"/>
    <property type="project" value="TreeGrafter"/>
</dbReference>
<evidence type="ECO:0000313" key="8">
    <source>
        <dbReference type="EMBL" id="AYE35336.1"/>
    </source>
</evidence>
<dbReference type="NCBIfam" id="NF001080">
    <property type="entry name" value="PRK00121.2-2"/>
    <property type="match status" value="1"/>
</dbReference>
<dbReference type="InterPro" id="IPR029063">
    <property type="entry name" value="SAM-dependent_MTases_sf"/>
</dbReference>
<evidence type="ECO:0000256" key="2">
    <source>
        <dbReference type="ARBA" id="ARBA00003015"/>
    </source>
</evidence>
<evidence type="ECO:0000256" key="7">
    <source>
        <dbReference type="HAMAP-Rule" id="MF_01057"/>
    </source>
</evidence>
<dbReference type="InterPro" id="IPR003358">
    <property type="entry name" value="tRNA_(Gua-N-7)_MeTrfase_Trmb"/>
</dbReference>
<evidence type="ECO:0000313" key="10">
    <source>
        <dbReference type="Proteomes" id="UP000280586"/>
    </source>
</evidence>
<feature type="binding site" evidence="7">
    <location>
        <position position="124"/>
    </location>
    <ligand>
        <name>S-adenosyl-L-methionine</name>
        <dbReference type="ChEBI" id="CHEBI:59789"/>
    </ligand>
</feature>
<comment type="pathway">
    <text evidence="7">tRNA modification; N(7)-methylguanine-tRNA biosynthesis.</text>
</comment>
<dbReference type="OrthoDB" id="9802090at2"/>
<reference evidence="8 10" key="1">
    <citation type="submission" date="2017-09" db="EMBL/GenBank/DDBJ databases">
        <authorList>
            <person name="Thomas P."/>
            <person name="Seyboldt C."/>
        </authorList>
    </citation>
    <scope>NUCLEOTIDE SEQUENCE [LARGE SCALE GENOMIC DNA]</scope>
    <source>
        <strain evidence="8 10">DSM 7534</strain>
    </source>
</reference>
<protein>
    <recommendedName>
        <fullName evidence="7">tRNA (guanine-N(7)-)-methyltransferase</fullName>
        <ecNumber evidence="7">2.1.1.33</ecNumber>
    </recommendedName>
    <alternativeName>
        <fullName evidence="7">tRNA (guanine(46)-N(7))-methyltransferase</fullName>
    </alternativeName>
    <alternativeName>
        <fullName evidence="7">tRNA(m7G46)-methyltransferase</fullName>
    </alternativeName>
</protein>
<keyword evidence="3 7" id="KW-0489">Methyltransferase</keyword>
<evidence type="ECO:0000256" key="6">
    <source>
        <dbReference type="ARBA" id="ARBA00022694"/>
    </source>
</evidence>
<evidence type="ECO:0000313" key="11">
    <source>
        <dbReference type="Proteomes" id="UP001055437"/>
    </source>
</evidence>
<keyword evidence="5 7" id="KW-0949">S-adenosyl-L-methionine</keyword>
<dbReference type="Gene3D" id="3.40.50.150">
    <property type="entry name" value="Vaccinia Virus protein VP39"/>
    <property type="match status" value="1"/>
</dbReference>
<organism evidence="8 10">
    <name type="scientific">Clostridium septicum</name>
    <dbReference type="NCBI Taxonomy" id="1504"/>
    <lineage>
        <taxon>Bacteria</taxon>
        <taxon>Bacillati</taxon>
        <taxon>Bacillota</taxon>
        <taxon>Clostridia</taxon>
        <taxon>Eubacteriales</taxon>
        <taxon>Clostridiaceae</taxon>
        <taxon>Clostridium</taxon>
    </lineage>
</organism>
<evidence type="ECO:0000256" key="3">
    <source>
        <dbReference type="ARBA" id="ARBA00022603"/>
    </source>
</evidence>